<name>A0A9X1XD36_9BACL</name>
<dbReference type="InterPro" id="IPR007837">
    <property type="entry name" value="DinB"/>
</dbReference>
<comment type="similarity">
    <text evidence="1">Belongs to the DinB family.</text>
</comment>
<organism evidence="4 5">
    <name type="scientific">Fictibacillus marinisediminis</name>
    <dbReference type="NCBI Taxonomy" id="2878389"/>
    <lineage>
        <taxon>Bacteria</taxon>
        <taxon>Bacillati</taxon>
        <taxon>Bacillota</taxon>
        <taxon>Bacilli</taxon>
        <taxon>Bacillales</taxon>
        <taxon>Fictibacillaceae</taxon>
        <taxon>Fictibacillus</taxon>
    </lineage>
</organism>
<dbReference type="GO" id="GO:0046872">
    <property type="term" value="F:metal ion binding"/>
    <property type="evidence" value="ECO:0007669"/>
    <property type="project" value="UniProtKB-KW"/>
</dbReference>
<proteinExistence type="inferred from homology"/>
<evidence type="ECO:0000313" key="4">
    <source>
        <dbReference type="EMBL" id="MCK6258632.1"/>
    </source>
</evidence>
<sequence length="165" mass="18765">MYVTIGEFIKDWNREAFLTQKVLDVLTDESLQQRISPEGRTLGRIIWHFVSNIPEYLTNFGFEIEVIKDGEGILSAEKIAKIFQEVSSNVVETAEKQWSDETLKQIQDAFGRETTNGTILNLLIRHIIHHRGQATVLIDQAGLKVPGVYGPSREEWIEMGKNAPL</sequence>
<accession>A0A9X1XD36</accession>
<keyword evidence="5" id="KW-1185">Reference proteome</keyword>
<feature type="binding site" evidence="3">
    <location>
        <position position="130"/>
    </location>
    <ligand>
        <name>a divalent metal cation</name>
        <dbReference type="ChEBI" id="CHEBI:60240"/>
    </ligand>
</feature>
<gene>
    <name evidence="4" type="ORF">LCY76_18840</name>
</gene>
<dbReference type="RefSeq" id="WP_248253887.1">
    <property type="nucleotide sequence ID" value="NZ_JAIWJX010000002.1"/>
</dbReference>
<reference evidence="4" key="1">
    <citation type="submission" date="2021-09" db="EMBL/GenBank/DDBJ databases">
        <title>Genome analysis of Fictibacillus sp. KIGAM418 isolated from marine sediment.</title>
        <authorList>
            <person name="Seo M.-J."/>
            <person name="Cho E.-S."/>
            <person name="Hwang C.Y."/>
        </authorList>
    </citation>
    <scope>NUCLEOTIDE SEQUENCE</scope>
    <source>
        <strain evidence="4">KIGAM418</strain>
    </source>
</reference>
<dbReference type="Proteomes" id="UP001139011">
    <property type="component" value="Unassembled WGS sequence"/>
</dbReference>
<feature type="binding site" evidence="3">
    <location>
        <position position="126"/>
    </location>
    <ligand>
        <name>a divalent metal cation</name>
        <dbReference type="ChEBI" id="CHEBI:60240"/>
    </ligand>
</feature>
<dbReference type="AlphaFoldDB" id="A0A9X1XD36"/>
<comment type="caution">
    <text evidence="4">The sequence shown here is derived from an EMBL/GenBank/DDBJ whole genome shotgun (WGS) entry which is preliminary data.</text>
</comment>
<evidence type="ECO:0000313" key="5">
    <source>
        <dbReference type="Proteomes" id="UP001139011"/>
    </source>
</evidence>
<dbReference type="Pfam" id="PF05163">
    <property type="entry name" value="DinB"/>
    <property type="match status" value="1"/>
</dbReference>
<protein>
    <submittedName>
        <fullName evidence="4">DinB family protein</fullName>
    </submittedName>
</protein>
<dbReference type="SUPFAM" id="SSF109854">
    <property type="entry name" value="DinB/YfiT-like putative metalloenzymes"/>
    <property type="match status" value="1"/>
</dbReference>
<keyword evidence="2 3" id="KW-0479">Metal-binding</keyword>
<dbReference type="Gene3D" id="1.20.120.450">
    <property type="entry name" value="dinb family like domain"/>
    <property type="match status" value="1"/>
</dbReference>
<evidence type="ECO:0000256" key="3">
    <source>
        <dbReference type="PIRSR" id="PIRSR607837-1"/>
    </source>
</evidence>
<dbReference type="InterPro" id="IPR034660">
    <property type="entry name" value="DinB/YfiT-like"/>
</dbReference>
<evidence type="ECO:0000256" key="2">
    <source>
        <dbReference type="ARBA" id="ARBA00022723"/>
    </source>
</evidence>
<dbReference type="EMBL" id="JAIWJX010000002">
    <property type="protein sequence ID" value="MCK6258632.1"/>
    <property type="molecule type" value="Genomic_DNA"/>
</dbReference>
<evidence type="ECO:0000256" key="1">
    <source>
        <dbReference type="ARBA" id="ARBA00008635"/>
    </source>
</evidence>
<feature type="binding site" evidence="3">
    <location>
        <position position="48"/>
    </location>
    <ligand>
        <name>a divalent metal cation</name>
        <dbReference type="ChEBI" id="CHEBI:60240"/>
    </ligand>
</feature>